<dbReference type="InterPro" id="IPR037294">
    <property type="entry name" value="ABC_BtuC-like"/>
</dbReference>
<keyword evidence="3 6" id="KW-0812">Transmembrane</keyword>
<keyword evidence="4 6" id="KW-1133">Transmembrane helix</keyword>
<feature type="transmembrane region" description="Helical" evidence="6">
    <location>
        <begin position="12"/>
        <end position="31"/>
    </location>
</feature>
<evidence type="ECO:0000313" key="7">
    <source>
        <dbReference type="EMBL" id="AIU44537.1"/>
    </source>
</evidence>
<feature type="transmembrane region" description="Helical" evidence="6">
    <location>
        <begin position="77"/>
        <end position="102"/>
    </location>
</feature>
<keyword evidence="7" id="KW-0934">Plastid</keyword>
<dbReference type="EMBL" id="KM198929">
    <property type="protein sequence ID" value="AIU44537.1"/>
    <property type="molecule type" value="Genomic_DNA"/>
</dbReference>
<evidence type="ECO:0000256" key="6">
    <source>
        <dbReference type="SAM" id="Phobius"/>
    </source>
</evidence>
<geneLocation type="plastid" evidence="7"/>
<feature type="transmembrane region" description="Helical" evidence="6">
    <location>
        <begin position="38"/>
        <end position="57"/>
    </location>
</feature>
<comment type="subcellular location">
    <subcellularLocation>
        <location evidence="1">Membrane</location>
        <topology evidence="1">Multi-pass membrane protein</topology>
    </subcellularLocation>
</comment>
<comment type="similarity">
    <text evidence="2">Belongs to the ABC-3 integral membrane protein family.</text>
</comment>
<dbReference type="PANTHER" id="PTHR30477:SF13">
    <property type="entry name" value="IRON TRANSPORT SYSTEM MEMBRANE PROTEIN HI_0360-RELATED"/>
    <property type="match status" value="1"/>
</dbReference>
<feature type="transmembrane region" description="Helical" evidence="6">
    <location>
        <begin position="243"/>
        <end position="265"/>
    </location>
</feature>
<dbReference type="InterPro" id="IPR001626">
    <property type="entry name" value="ABC_TroCD"/>
</dbReference>
<dbReference type="GO" id="GO:0010043">
    <property type="term" value="P:response to zinc ion"/>
    <property type="evidence" value="ECO:0007669"/>
    <property type="project" value="TreeGrafter"/>
</dbReference>
<dbReference type="Pfam" id="PF00950">
    <property type="entry name" value="ABC-3"/>
    <property type="match status" value="1"/>
</dbReference>
<feature type="transmembrane region" description="Helical" evidence="6">
    <location>
        <begin position="160"/>
        <end position="178"/>
    </location>
</feature>
<reference evidence="7" key="1">
    <citation type="journal article" date="2014" name="Mol. Phylogenet. Evol.">
        <title>Nucleotide substitution analyses of the glaucophyte Cyanophora suggest an ancestrally lower mutation rate in plastid vs mitochondrial DNA for the Archaeplastida.</title>
        <authorList>
            <person name="Smith D.R."/>
            <person name="Jackson C.J."/>
            <person name="Reyes-Prieto A."/>
        </authorList>
    </citation>
    <scope>NUCLEOTIDE SEQUENCE</scope>
    <source>
        <strain evidence="7">NIES-763</strain>
    </source>
</reference>
<feature type="transmembrane region" description="Helical" evidence="6">
    <location>
        <begin position="114"/>
        <end position="133"/>
    </location>
</feature>
<evidence type="ECO:0000256" key="3">
    <source>
        <dbReference type="ARBA" id="ARBA00022692"/>
    </source>
</evidence>
<evidence type="ECO:0000256" key="1">
    <source>
        <dbReference type="ARBA" id="ARBA00004141"/>
    </source>
</evidence>
<dbReference type="GO" id="GO:0043190">
    <property type="term" value="C:ATP-binding cassette (ABC) transporter complex"/>
    <property type="evidence" value="ECO:0007669"/>
    <property type="project" value="InterPro"/>
</dbReference>
<feature type="transmembrane region" description="Helical" evidence="6">
    <location>
        <begin position="190"/>
        <end position="211"/>
    </location>
</feature>
<protein>
    <submittedName>
        <fullName evidence="7">Uncharacterized protein</fullName>
    </submittedName>
</protein>
<proteinExistence type="inferred from homology"/>
<evidence type="ECO:0000256" key="2">
    <source>
        <dbReference type="ARBA" id="ARBA00008034"/>
    </source>
</evidence>
<dbReference type="CDD" id="cd06550">
    <property type="entry name" value="TM_ABC_iron-siderophores_like"/>
    <property type="match status" value="1"/>
</dbReference>
<feature type="transmembrane region" description="Helical" evidence="6">
    <location>
        <begin position="217"/>
        <end position="236"/>
    </location>
</feature>
<organism evidence="7">
    <name type="scientific">Cyanophora paradoxa</name>
    <dbReference type="NCBI Taxonomy" id="2762"/>
    <lineage>
        <taxon>Eukaryota</taxon>
        <taxon>Glaucocystophyceae</taxon>
        <taxon>Cyanophorales</taxon>
        <taxon>Cyanophoraceae</taxon>
        <taxon>Cyanophora</taxon>
    </lineage>
</organism>
<dbReference type="SUPFAM" id="SSF81345">
    <property type="entry name" value="ABC transporter involved in vitamin B12 uptake, BtuC"/>
    <property type="match status" value="1"/>
</dbReference>
<keyword evidence="5 6" id="KW-0472">Membrane</keyword>
<dbReference type="PANTHER" id="PTHR30477">
    <property type="entry name" value="ABC-TRANSPORTER METAL-BINDING PROTEIN"/>
    <property type="match status" value="1"/>
</dbReference>
<reference evidence="7" key="2">
    <citation type="submission" date="2014-07" db="EMBL/GenBank/DDBJ databases">
        <authorList>
            <person name="David S.R."/>
            <person name="Jackson C.J."/>
            <person name="Adrian R.-P."/>
        </authorList>
    </citation>
    <scope>NUCLEOTIDE SEQUENCE</scope>
    <source>
        <strain evidence="7">NIES-763</strain>
    </source>
</reference>
<dbReference type="Gene3D" id="1.10.3470.10">
    <property type="entry name" value="ABC transporter involved in vitamin B12 uptake, BtuC"/>
    <property type="match status" value="1"/>
</dbReference>
<feature type="transmembrane region" description="Helical" evidence="6">
    <location>
        <begin position="271"/>
        <end position="289"/>
    </location>
</feature>
<evidence type="ECO:0000256" key="4">
    <source>
        <dbReference type="ARBA" id="ARBA00022989"/>
    </source>
</evidence>
<dbReference type="AlphaFoldDB" id="A0A097PAY9"/>
<accession>A0A097PAY9</accession>
<dbReference type="FunFam" id="1.10.3470.10:FF:000003">
    <property type="entry name" value="Iron ABC transporter permease SitD"/>
    <property type="match status" value="1"/>
</dbReference>
<dbReference type="GO" id="GO:0055085">
    <property type="term" value="P:transmembrane transport"/>
    <property type="evidence" value="ECO:0007669"/>
    <property type="project" value="InterPro"/>
</dbReference>
<name>A0A097PAY9_CYAPA</name>
<sequence length="301" mass="32957">MPIDFVFPKLSWNSLFLFSDIFSSFLLPFQLHFMQRAFVIGLIAALLAGIVGSFLMLQRLTLLSDAISHSVLPGLAIAFSFGIPLIFGALLASIISVIIINWIRTESRLKEDTAIGIVFASFFGLGILLISVIQKDNKVDLNHFLFGNILGITSEDLQNTSIILAIILLFFISCYRQLKCYTFDPIMAQTIGLPINFLQSTFLILVALTIIVSMKAIGVILVLALLVTPGATGLLLGKSLEYVILISSIIGVSCSFSGMLLSYLFNIPPGPTIVLITSLIFFALFLIINKKESISDINKLN</sequence>
<evidence type="ECO:0000256" key="5">
    <source>
        <dbReference type="ARBA" id="ARBA00023136"/>
    </source>
</evidence>